<dbReference type="Gene3D" id="2.40.30.10">
    <property type="entry name" value="Translation factors"/>
    <property type="match status" value="1"/>
</dbReference>
<comment type="caution">
    <text evidence="8">The sequence shown here is derived from an EMBL/GenBank/DDBJ whole genome shotgun (WGS) entry which is preliminary data.</text>
</comment>
<evidence type="ECO:0000259" key="7">
    <source>
        <dbReference type="PROSITE" id="PS51384"/>
    </source>
</evidence>
<dbReference type="PANTHER" id="PTHR31902:SF7">
    <property type="entry name" value="ALTERED INHERITANCE OF MITOCHONDRIA PROTEIN 32"/>
    <property type="match status" value="1"/>
</dbReference>
<dbReference type="Pfam" id="PF00970">
    <property type="entry name" value="FAD_binding_6"/>
    <property type="match status" value="1"/>
</dbReference>
<accession>A0A7C8N495</accession>
<evidence type="ECO:0000256" key="2">
    <source>
        <dbReference type="ARBA" id="ARBA00022630"/>
    </source>
</evidence>
<keyword evidence="2" id="KW-0285">Flavoprotein</keyword>
<evidence type="ECO:0000313" key="9">
    <source>
        <dbReference type="Proteomes" id="UP000481858"/>
    </source>
</evidence>
<dbReference type="InterPro" id="IPR017927">
    <property type="entry name" value="FAD-bd_FR_type"/>
</dbReference>
<dbReference type="PANTHER" id="PTHR31902">
    <property type="entry name" value="ACTIN PATCHES DISTAL PROTEIN 1"/>
    <property type="match status" value="1"/>
</dbReference>
<gene>
    <name evidence="8" type="ORF">GQX73_g798</name>
</gene>
<sequence length="759" mass="82533">MPEGLPLDHNGKLNGLISNYAEQVLVCTGQNDWPSRIEEENSGDNLAADLKELIGRGGIYSDPFHNISVLNSSFPSSISRRPEVQSTSAYLLPSFKYVPFLPRVSFDAVQALVKGYLLPQKLHPMNDGLPQIHKDRLLRKEAYQHLLPGVRDVDDVLVLICGHGGRDMRCGIMGPALQAEFERQLPHAGLEVLHGPLLDESVSVPPLSGTGGEKPPTARVGLISHIGGHKFAGNIIIYLPPTFMNRAGNPHPLAGHGTKTTPPSSESAPSGHTQRSTAAQAPALPLQGSRWILLALIFATSAGTAYLYRRQTGSSDDDVINLSTFTSFTITGREQVSPTAFIITLRPSAWVIPRETGSGRVEDDEPTGFLSNRIKEAWRHGLWSVEIKQPQLQIARHYTPLPPLRTSPSPLATEDKAVLGDGEVLAAQAIRGMNAEGKSEEQDEQADLRILVRKMDGGEMSNYLSRQRVGDTLWLRGPHLGFDVPRRIGNGSACDSSAEIGDIRGQRGVVFLAGGTGIAPALQIAHKLLDGKEYSEGKESRPHISILWANRWGADALGREQPLLAPQKRGSWFRFWGGQETNPNTDIQETRKRPDEGQTSSLALQIQDLKRRHPTHFEISYFVDKEGSFIKANDIDAALASSSFLATRGSSSFKIDESCTWHSQKAVELLPDDNDASRSSSPDPTYACGCASKAGPEAITTLPGMNLVCVSGPDGFIEAYAGAKRWHNGNEMQGAIGGLLGVMQKGKGKRANEWLVMKL</sequence>
<dbReference type="SUPFAM" id="SSF52343">
    <property type="entry name" value="Ferredoxin reductase-like, C-terminal NADP-linked domain"/>
    <property type="match status" value="1"/>
</dbReference>
<keyword evidence="9" id="KW-1185">Reference proteome</keyword>
<dbReference type="InterPro" id="IPR009737">
    <property type="entry name" value="Aim32/Apd1-like"/>
</dbReference>
<name>A0A7C8N495_9PEZI</name>
<dbReference type="SUPFAM" id="SSF63380">
    <property type="entry name" value="Riboflavin synthase domain-like"/>
    <property type="match status" value="1"/>
</dbReference>
<evidence type="ECO:0000256" key="3">
    <source>
        <dbReference type="ARBA" id="ARBA00022827"/>
    </source>
</evidence>
<dbReference type="GO" id="GO:0016491">
    <property type="term" value="F:oxidoreductase activity"/>
    <property type="evidence" value="ECO:0007669"/>
    <property type="project" value="InterPro"/>
</dbReference>
<feature type="region of interest" description="Disordered" evidence="6">
    <location>
        <begin position="248"/>
        <end position="281"/>
    </location>
</feature>
<feature type="region of interest" description="Disordered" evidence="6">
    <location>
        <begin position="580"/>
        <end position="599"/>
    </location>
</feature>
<organism evidence="8 9">
    <name type="scientific">Xylaria multiplex</name>
    <dbReference type="NCBI Taxonomy" id="323545"/>
    <lineage>
        <taxon>Eukaryota</taxon>
        <taxon>Fungi</taxon>
        <taxon>Dikarya</taxon>
        <taxon>Ascomycota</taxon>
        <taxon>Pezizomycotina</taxon>
        <taxon>Sordariomycetes</taxon>
        <taxon>Xylariomycetidae</taxon>
        <taxon>Xylariales</taxon>
        <taxon>Xylariaceae</taxon>
        <taxon>Xylaria</taxon>
    </lineage>
</organism>
<feature type="domain" description="FAD-binding FR-type" evidence="7">
    <location>
        <begin position="323"/>
        <end position="485"/>
    </location>
</feature>
<dbReference type="InterPro" id="IPR017938">
    <property type="entry name" value="Riboflavin_synthase-like_b-brl"/>
</dbReference>
<dbReference type="Proteomes" id="UP000481858">
    <property type="component" value="Unassembled WGS sequence"/>
</dbReference>
<dbReference type="Pfam" id="PF06999">
    <property type="entry name" value="Suc_Fer-like"/>
    <property type="match status" value="1"/>
</dbReference>
<dbReference type="PROSITE" id="PS51384">
    <property type="entry name" value="FAD_FR"/>
    <property type="match status" value="1"/>
</dbReference>
<comment type="similarity">
    <text evidence="4">Belongs to the AIM32 family.</text>
</comment>
<evidence type="ECO:0000256" key="5">
    <source>
        <dbReference type="ARBA" id="ARBA00040895"/>
    </source>
</evidence>
<evidence type="ECO:0000256" key="4">
    <source>
        <dbReference type="ARBA" id="ARBA00038208"/>
    </source>
</evidence>
<evidence type="ECO:0000313" key="8">
    <source>
        <dbReference type="EMBL" id="KAF2972834.1"/>
    </source>
</evidence>
<dbReference type="InterPro" id="IPR008333">
    <property type="entry name" value="Cbr1-like_FAD-bd_dom"/>
</dbReference>
<feature type="compositionally biased region" description="Polar residues" evidence="6">
    <location>
        <begin position="258"/>
        <end position="279"/>
    </location>
</feature>
<dbReference type="InterPro" id="IPR039261">
    <property type="entry name" value="FNR_nucleotide-bd"/>
</dbReference>
<proteinExistence type="inferred from homology"/>
<reference evidence="8 9" key="1">
    <citation type="submission" date="2019-12" db="EMBL/GenBank/DDBJ databases">
        <title>Draft genome sequence of the ascomycete Xylaria multiplex DSM 110363.</title>
        <authorList>
            <person name="Buettner E."/>
            <person name="Kellner H."/>
        </authorList>
    </citation>
    <scope>NUCLEOTIDE SEQUENCE [LARGE SCALE GENOMIC DNA]</scope>
    <source>
        <strain evidence="8 9">DSM 110363</strain>
    </source>
</reference>
<dbReference type="EMBL" id="WUBL01000004">
    <property type="protein sequence ID" value="KAF2972834.1"/>
    <property type="molecule type" value="Genomic_DNA"/>
</dbReference>
<comment type="cofactor">
    <cofactor evidence="1">
        <name>FAD</name>
        <dbReference type="ChEBI" id="CHEBI:57692"/>
    </cofactor>
</comment>
<dbReference type="Gene3D" id="3.40.50.80">
    <property type="entry name" value="Nucleotide-binding domain of ferredoxin-NADP reductase (FNR) module"/>
    <property type="match status" value="1"/>
</dbReference>
<evidence type="ECO:0000256" key="1">
    <source>
        <dbReference type="ARBA" id="ARBA00001974"/>
    </source>
</evidence>
<dbReference type="OrthoDB" id="10253744at2759"/>
<keyword evidence="3" id="KW-0274">FAD</keyword>
<dbReference type="AlphaFoldDB" id="A0A7C8N495"/>
<evidence type="ECO:0000256" key="6">
    <source>
        <dbReference type="SAM" id="MobiDB-lite"/>
    </source>
</evidence>
<dbReference type="InParanoid" id="A0A7C8N495"/>
<protein>
    <recommendedName>
        <fullName evidence="5">Altered inheritance of mitochondria protein 32</fullName>
    </recommendedName>
</protein>